<comment type="caution">
    <text evidence="2">The sequence shown here is derived from an EMBL/GenBank/DDBJ whole genome shotgun (WGS) entry which is preliminary data.</text>
</comment>
<evidence type="ECO:0000256" key="1">
    <source>
        <dbReference type="SAM" id="Phobius"/>
    </source>
</evidence>
<dbReference type="Proteomes" id="UP000241986">
    <property type="component" value="Unassembled WGS sequence"/>
</dbReference>
<evidence type="ECO:0000313" key="2">
    <source>
        <dbReference type="EMBL" id="PTH81812.1"/>
    </source>
</evidence>
<organism evidence="2 3">
    <name type="scientific">Aeromonas veronii</name>
    <dbReference type="NCBI Taxonomy" id="654"/>
    <lineage>
        <taxon>Bacteria</taxon>
        <taxon>Pseudomonadati</taxon>
        <taxon>Pseudomonadota</taxon>
        <taxon>Gammaproteobacteria</taxon>
        <taxon>Aeromonadales</taxon>
        <taxon>Aeromonadaceae</taxon>
        <taxon>Aeromonas</taxon>
    </lineage>
</organism>
<protein>
    <submittedName>
        <fullName evidence="2">DUF4760 domain-containing protein</fullName>
    </submittedName>
</protein>
<sequence length="195" mass="22712">MISALIKTASDIYNVQPTFYATLFVGLLAALIALRALRHNVQAAKTKNSLDFESTYKHNEKIVNSSLEIKKIIKRKLDVPISSLGLEENFQREEALHISAILNEWERCANGIYHEIYDDDFLYGTYGSTVIFLYTHLYPYIEVRQKHNPRVFTKFCWLALRWQIRRDKNTGKKTDRVLSEALELLSTYHKNVNNI</sequence>
<keyword evidence="1" id="KW-0812">Transmembrane</keyword>
<name>A0A2T4N4P3_AERVE</name>
<accession>A0A2T4N4P3</accession>
<evidence type="ECO:0000313" key="3">
    <source>
        <dbReference type="Proteomes" id="UP000241986"/>
    </source>
</evidence>
<proteinExistence type="predicted"/>
<dbReference type="EMBL" id="PZKL01000017">
    <property type="protein sequence ID" value="PTH81812.1"/>
    <property type="molecule type" value="Genomic_DNA"/>
</dbReference>
<feature type="transmembrane region" description="Helical" evidence="1">
    <location>
        <begin position="19"/>
        <end position="37"/>
    </location>
</feature>
<keyword evidence="1" id="KW-0472">Membrane</keyword>
<reference evidence="2 3" key="1">
    <citation type="submission" date="2018-03" db="EMBL/GenBank/DDBJ databases">
        <title>Aeromonas veronii whole genome sequencing and analysis.</title>
        <authorList>
            <person name="Xie H."/>
            <person name="Liu T."/>
            <person name="Wang K."/>
        </authorList>
    </citation>
    <scope>NUCLEOTIDE SEQUENCE [LARGE SCALE GENOMIC DNA]</scope>
    <source>
        <strain evidence="2 3">XH.VA.1</strain>
    </source>
</reference>
<keyword evidence="1" id="KW-1133">Transmembrane helix</keyword>
<dbReference type="RefSeq" id="WP_107683093.1">
    <property type="nucleotide sequence ID" value="NZ_CAWQUB010000001.1"/>
</dbReference>
<dbReference type="AlphaFoldDB" id="A0A2T4N4P3"/>
<gene>
    <name evidence="2" type="ORF">DAA48_08350</name>
</gene>
<dbReference type="InterPro" id="IPR031876">
    <property type="entry name" value="DUF4760"/>
</dbReference>
<dbReference type="Pfam" id="PF15956">
    <property type="entry name" value="DUF4760"/>
    <property type="match status" value="1"/>
</dbReference>